<evidence type="ECO:0000313" key="7">
    <source>
        <dbReference type="Proteomes" id="UP000295192"/>
    </source>
</evidence>
<gene>
    <name evidence="6" type="ORF">AWZ03_012354</name>
</gene>
<organism evidence="6 7">
    <name type="scientific">Drosophila navojoa</name>
    <name type="common">Fruit fly</name>
    <dbReference type="NCBI Taxonomy" id="7232"/>
    <lineage>
        <taxon>Eukaryota</taxon>
        <taxon>Metazoa</taxon>
        <taxon>Ecdysozoa</taxon>
        <taxon>Arthropoda</taxon>
        <taxon>Hexapoda</taxon>
        <taxon>Insecta</taxon>
        <taxon>Pterygota</taxon>
        <taxon>Neoptera</taxon>
        <taxon>Endopterygota</taxon>
        <taxon>Diptera</taxon>
        <taxon>Brachycera</taxon>
        <taxon>Muscomorpha</taxon>
        <taxon>Ephydroidea</taxon>
        <taxon>Drosophilidae</taxon>
        <taxon>Drosophila</taxon>
    </lineage>
</organism>
<dbReference type="OrthoDB" id="432685at2759"/>
<keyword evidence="3" id="KW-0274">FAD</keyword>
<dbReference type="GO" id="GO:0071949">
    <property type="term" value="F:FAD binding"/>
    <property type="evidence" value="ECO:0007669"/>
    <property type="project" value="TreeGrafter"/>
</dbReference>
<dbReference type="SUPFAM" id="SSF52343">
    <property type="entry name" value="Ferredoxin reductase-like, C-terminal NADP-linked domain"/>
    <property type="match status" value="2"/>
</dbReference>
<dbReference type="STRING" id="7232.A0A484B075"/>
<evidence type="ECO:0000256" key="4">
    <source>
        <dbReference type="ARBA" id="ARBA00023002"/>
    </source>
</evidence>
<feature type="domain" description="Oxidoreductase FAD/NAD(P)-binding" evidence="5">
    <location>
        <begin position="12"/>
        <end position="50"/>
    </location>
</feature>
<accession>A0A484B075</accession>
<dbReference type="AlphaFoldDB" id="A0A484B075"/>
<dbReference type="InterPro" id="IPR039261">
    <property type="entry name" value="FNR_nucleotide-bd"/>
</dbReference>
<dbReference type="Pfam" id="PF00175">
    <property type="entry name" value="NAD_binding_1"/>
    <property type="match status" value="2"/>
</dbReference>
<dbReference type="Proteomes" id="UP000295192">
    <property type="component" value="Unassembled WGS sequence"/>
</dbReference>
<keyword evidence="4" id="KW-0560">Oxidoreductase</keyword>
<evidence type="ECO:0000313" key="6">
    <source>
        <dbReference type="EMBL" id="TDG41225.1"/>
    </source>
</evidence>
<dbReference type="Gene3D" id="3.40.50.80">
    <property type="entry name" value="Nucleotide-binding domain of ferredoxin-NADP reductase (FNR) module"/>
    <property type="match status" value="2"/>
</dbReference>
<dbReference type="PANTHER" id="PTHR19370">
    <property type="entry name" value="NADH-CYTOCHROME B5 REDUCTASE"/>
    <property type="match status" value="1"/>
</dbReference>
<sequence length="106" mass="11814">MPRPANARFIAWLYNTGHVNDEMMGEHLHPPSPDTLCLLCGPPPMVNYTCWTYSVGFVNDEMIAAHLLPANDDTIVLLCGPPPMINFACNPALDKLGYHPDLRFAY</sequence>
<feature type="domain" description="Oxidoreductase FAD/NAD(P)-binding" evidence="5">
    <location>
        <begin position="51"/>
        <end position="89"/>
    </location>
</feature>
<dbReference type="InterPro" id="IPR001433">
    <property type="entry name" value="OxRdtase_FAD/NAD-bd"/>
</dbReference>
<dbReference type="EMBL" id="LSRL02000389">
    <property type="protein sequence ID" value="TDG41225.1"/>
    <property type="molecule type" value="Genomic_DNA"/>
</dbReference>
<dbReference type="GO" id="GO:0005739">
    <property type="term" value="C:mitochondrion"/>
    <property type="evidence" value="ECO:0007669"/>
    <property type="project" value="TreeGrafter"/>
</dbReference>
<comment type="caution">
    <text evidence="6">The sequence shown here is derived from an EMBL/GenBank/DDBJ whole genome shotgun (WGS) entry which is preliminary data.</text>
</comment>
<comment type="cofactor">
    <cofactor evidence="1">
        <name>FAD</name>
        <dbReference type="ChEBI" id="CHEBI:57692"/>
    </cofactor>
</comment>
<evidence type="ECO:0000259" key="5">
    <source>
        <dbReference type="Pfam" id="PF00175"/>
    </source>
</evidence>
<evidence type="ECO:0000256" key="1">
    <source>
        <dbReference type="ARBA" id="ARBA00001974"/>
    </source>
</evidence>
<reference evidence="6 7" key="1">
    <citation type="journal article" date="2019" name="J. Hered.">
        <title>An Improved Genome Assembly for Drosophila navojoa, the Basal Species in the mojavensis Cluster.</title>
        <authorList>
            <person name="Vanderlinde T."/>
            <person name="Dupim E.G."/>
            <person name="Nazario-Yepiz N.O."/>
            <person name="Carvalho A.B."/>
        </authorList>
    </citation>
    <scope>NUCLEOTIDE SEQUENCE [LARGE SCALE GENOMIC DNA]</scope>
    <source>
        <strain evidence="6">Navoj_Jal97</strain>
        <tissue evidence="6">Whole organism</tissue>
    </source>
</reference>
<protein>
    <recommendedName>
        <fullName evidence="5">Oxidoreductase FAD/NAD(P)-binding domain-containing protein</fullName>
    </recommendedName>
</protein>
<evidence type="ECO:0000256" key="3">
    <source>
        <dbReference type="ARBA" id="ARBA00022827"/>
    </source>
</evidence>
<proteinExistence type="predicted"/>
<dbReference type="InterPro" id="IPR001834">
    <property type="entry name" value="CBR-like"/>
</dbReference>
<dbReference type="GO" id="GO:0016491">
    <property type="term" value="F:oxidoreductase activity"/>
    <property type="evidence" value="ECO:0007669"/>
    <property type="project" value="UniProtKB-KW"/>
</dbReference>
<name>A0A484B075_DRONA</name>
<dbReference type="PANTHER" id="PTHR19370:SF185">
    <property type="entry name" value="NADH-CYTOCHROME B5 REDUCTASE"/>
    <property type="match status" value="1"/>
</dbReference>
<evidence type="ECO:0000256" key="2">
    <source>
        <dbReference type="ARBA" id="ARBA00022630"/>
    </source>
</evidence>
<keyword evidence="7" id="KW-1185">Reference proteome</keyword>
<keyword evidence="2" id="KW-0285">Flavoprotein</keyword>